<evidence type="ECO:0000313" key="3">
    <source>
        <dbReference type="Proteomes" id="UP000002526"/>
    </source>
</evidence>
<keyword evidence="1" id="KW-0812">Transmembrane</keyword>
<keyword evidence="1" id="KW-1133">Transmembrane helix</keyword>
<keyword evidence="1" id="KW-0472">Membrane</keyword>
<dbReference type="KEGG" id="bja:bsl5321"/>
<organism evidence="2 3">
    <name type="scientific">Bradyrhizobium diazoefficiens (strain JCM 10833 / BCRC 13528 / IAM 13628 / NBRC 14792 / USDA 110)</name>
    <dbReference type="NCBI Taxonomy" id="224911"/>
    <lineage>
        <taxon>Bacteria</taxon>
        <taxon>Pseudomonadati</taxon>
        <taxon>Pseudomonadota</taxon>
        <taxon>Alphaproteobacteria</taxon>
        <taxon>Hyphomicrobiales</taxon>
        <taxon>Nitrobacteraceae</taxon>
        <taxon>Bradyrhizobium</taxon>
    </lineage>
</organism>
<protein>
    <submittedName>
        <fullName evidence="2">Bsl5321 protein</fullName>
    </submittedName>
</protein>
<dbReference type="EnsemblBacteria" id="BAC50586">
    <property type="protein sequence ID" value="BAC50586"/>
    <property type="gene ID" value="BAC50586"/>
</dbReference>
<evidence type="ECO:0000313" key="2">
    <source>
        <dbReference type="EMBL" id="BAC50586.1"/>
    </source>
</evidence>
<feature type="transmembrane region" description="Helical" evidence="1">
    <location>
        <begin position="12"/>
        <end position="40"/>
    </location>
</feature>
<gene>
    <name evidence="2" type="ordered locus">bsl5321</name>
</gene>
<dbReference type="Proteomes" id="UP000002526">
    <property type="component" value="Chromosome"/>
</dbReference>
<keyword evidence="3" id="KW-1185">Reference proteome</keyword>
<dbReference type="EMBL" id="BA000040">
    <property type="protein sequence ID" value="BAC50586.1"/>
    <property type="molecule type" value="Genomic_DNA"/>
</dbReference>
<reference evidence="3" key="1">
    <citation type="journal article" date="2002" name="DNA Res.">
        <title>Complete genomic sequence of nitrogen-fixing symbiotic bacterium Bradyrhizobium japonicum USDA110.</title>
        <authorList>
            <person name="Kaneko T."/>
            <person name="Nakamura Y."/>
            <person name="Sato S."/>
            <person name="Minamisawa K."/>
            <person name="Uchiumi T."/>
            <person name="Sasamoto S."/>
            <person name="Watanabe A."/>
            <person name="Idesawa K."/>
            <person name="Iriguchi M."/>
            <person name="Kawashima K."/>
            <person name="Kohara M."/>
            <person name="Matsumoto M."/>
            <person name="Shimpo S."/>
            <person name="Tsuruoka H."/>
            <person name="Wada T."/>
            <person name="Yamada M."/>
            <person name="Tabata S."/>
        </authorList>
    </citation>
    <scope>NUCLEOTIDE SEQUENCE [LARGE SCALE GENOMIC DNA]</scope>
    <source>
        <strain evidence="3">JCM 10833 / BCRC 13528 / IAM 13628 / NBRC 14792 / USDA 110</strain>
    </source>
</reference>
<dbReference type="AlphaFoldDB" id="Q89JG2"/>
<feature type="transmembrane region" description="Helical" evidence="1">
    <location>
        <begin position="60"/>
        <end position="82"/>
    </location>
</feature>
<dbReference type="HOGENOM" id="CLU_2367272_0_0_5"/>
<dbReference type="InParanoid" id="Q89JG2"/>
<evidence type="ECO:0000256" key="1">
    <source>
        <dbReference type="SAM" id="Phobius"/>
    </source>
</evidence>
<accession>Q89JG2</accession>
<proteinExistence type="predicted"/>
<dbReference type="PATRIC" id="fig|224911.44.peg.5215"/>
<name>Q89JG2_BRADU</name>
<dbReference type="STRING" id="224911.AAV28_24000"/>
<sequence>MKRELRVVVQDTVALLVSTIANVLFFLVVALSALALDFFATNVFSEAPRIVGVSLKWLEYAILALNIAAFLMSQGIALFKFVRNAFVDREQSHEQ</sequence>